<dbReference type="EMBL" id="LR824027">
    <property type="protein sequence ID" value="CAD0205565.1"/>
    <property type="molecule type" value="Genomic_DNA"/>
</dbReference>
<dbReference type="AlphaFoldDB" id="A0A9N8L079"/>
<protein>
    <submittedName>
        <fullName evidence="1">Uncharacterized protein</fullName>
    </submittedName>
</protein>
<organism evidence="1 2">
    <name type="scientific">Chrysodeixis includens</name>
    <name type="common">Soybean looper</name>
    <name type="synonym">Pseudoplusia includens</name>
    <dbReference type="NCBI Taxonomy" id="689277"/>
    <lineage>
        <taxon>Eukaryota</taxon>
        <taxon>Metazoa</taxon>
        <taxon>Ecdysozoa</taxon>
        <taxon>Arthropoda</taxon>
        <taxon>Hexapoda</taxon>
        <taxon>Insecta</taxon>
        <taxon>Pterygota</taxon>
        <taxon>Neoptera</taxon>
        <taxon>Endopterygota</taxon>
        <taxon>Lepidoptera</taxon>
        <taxon>Glossata</taxon>
        <taxon>Ditrysia</taxon>
        <taxon>Noctuoidea</taxon>
        <taxon>Noctuidae</taxon>
        <taxon>Plusiinae</taxon>
        <taxon>Chrysodeixis</taxon>
    </lineage>
</organism>
<name>A0A9N8L079_CHRIL</name>
<keyword evidence="2" id="KW-1185">Reference proteome</keyword>
<gene>
    <name evidence="1" type="ORF">CINC_LOCUS7864</name>
</gene>
<accession>A0A9N8L079</accession>
<dbReference type="Proteomes" id="UP001154114">
    <property type="component" value="Chromosome 24"/>
</dbReference>
<sequence>MQSFVSNSSNSYLSSVTFLKYILCLLFHVRLSVPEAMFPVLEDIISKRLSPLNLCYNVFSSPNRSSSSSCPYPILLGVGAMRSILLYYEFYHLRIAQQCNIFL</sequence>
<evidence type="ECO:0000313" key="1">
    <source>
        <dbReference type="EMBL" id="CAD0205565.1"/>
    </source>
</evidence>
<reference evidence="1" key="1">
    <citation type="submission" date="2021-12" db="EMBL/GenBank/DDBJ databases">
        <authorList>
            <person name="King R."/>
        </authorList>
    </citation>
    <scope>NUCLEOTIDE SEQUENCE</scope>
</reference>
<evidence type="ECO:0000313" key="2">
    <source>
        <dbReference type="Proteomes" id="UP001154114"/>
    </source>
</evidence>
<proteinExistence type="predicted"/>